<feature type="repeat" description="Solcar" evidence="11">
    <location>
        <begin position="246"/>
        <end position="325"/>
    </location>
</feature>
<evidence type="ECO:0000256" key="5">
    <source>
        <dbReference type="ARBA" id="ARBA00022737"/>
    </source>
</evidence>
<evidence type="ECO:0000256" key="13">
    <source>
        <dbReference type="SAM" id="Phobius"/>
    </source>
</evidence>
<keyword evidence="8 13" id="KW-1133">Transmembrane helix</keyword>
<evidence type="ECO:0000256" key="8">
    <source>
        <dbReference type="ARBA" id="ARBA00022989"/>
    </source>
</evidence>
<dbReference type="GeneID" id="24920489"/>
<dbReference type="GO" id="GO:0005315">
    <property type="term" value="F:phosphate transmembrane transporter activity"/>
    <property type="evidence" value="ECO:0007669"/>
    <property type="project" value="InterPro"/>
</dbReference>
<dbReference type="InterPro" id="IPR018108">
    <property type="entry name" value="MCP_transmembrane"/>
</dbReference>
<evidence type="ECO:0000256" key="9">
    <source>
        <dbReference type="ARBA" id="ARBA00023128"/>
    </source>
</evidence>
<keyword evidence="4 11" id="KW-0812">Transmembrane</keyword>
<keyword evidence="7" id="KW-0809">Transit peptide</keyword>
<evidence type="ECO:0000256" key="1">
    <source>
        <dbReference type="ARBA" id="ARBA00004448"/>
    </source>
</evidence>
<dbReference type="OrthoDB" id="427452at2759"/>
<keyword evidence="15" id="KW-1185">Reference proteome</keyword>
<keyword evidence="9" id="KW-0496">Mitochondrion</keyword>
<dbReference type="PANTHER" id="PTHR45671:SF10">
    <property type="entry name" value="SOLUTE CARRIER FAMILY 25 MEMBER 3"/>
    <property type="match status" value="1"/>
</dbReference>
<dbReference type="PROSITE" id="PS50920">
    <property type="entry name" value="SOLCAR"/>
    <property type="match status" value="3"/>
</dbReference>
<dbReference type="EMBL" id="FN668661">
    <property type="protein sequence ID" value="CBK23527.2"/>
    <property type="molecule type" value="Genomic_DNA"/>
</dbReference>
<dbReference type="GO" id="GO:1990547">
    <property type="term" value="P:mitochondrial phosphate ion transmembrane transport"/>
    <property type="evidence" value="ECO:0007669"/>
    <property type="project" value="InterPro"/>
</dbReference>
<feature type="transmembrane region" description="Helical" evidence="13">
    <location>
        <begin position="248"/>
        <end position="269"/>
    </location>
</feature>
<evidence type="ECO:0008006" key="16">
    <source>
        <dbReference type="Google" id="ProtNLM"/>
    </source>
</evidence>
<dbReference type="OMA" id="TFREAVP"/>
<evidence type="ECO:0000256" key="7">
    <source>
        <dbReference type="ARBA" id="ARBA00022946"/>
    </source>
</evidence>
<evidence type="ECO:0000313" key="15">
    <source>
        <dbReference type="Proteomes" id="UP000008312"/>
    </source>
</evidence>
<gene>
    <name evidence="14" type="ORF">GSBLH_T00003387001</name>
</gene>
<dbReference type="InterPro" id="IPR044677">
    <property type="entry name" value="SLC25A3/Pic2/Mir1-like"/>
</dbReference>
<keyword evidence="3 12" id="KW-0813">Transport</keyword>
<evidence type="ECO:0000256" key="11">
    <source>
        <dbReference type="PROSITE-ProRule" id="PRU00282"/>
    </source>
</evidence>
<dbReference type="InterPro" id="IPR023395">
    <property type="entry name" value="MCP_dom_sf"/>
</dbReference>
<evidence type="ECO:0000256" key="2">
    <source>
        <dbReference type="ARBA" id="ARBA00006375"/>
    </source>
</evidence>
<reference evidence="14" key="1">
    <citation type="submission" date="2010-02" db="EMBL/GenBank/DDBJ databases">
        <title>Sequencing and annotation of the Blastocystis hominis genome.</title>
        <authorList>
            <person name="Wincker P."/>
        </authorList>
    </citation>
    <scope>NUCLEOTIDE SEQUENCE</scope>
    <source>
        <strain evidence="14">Singapore isolate B</strain>
    </source>
</reference>
<dbReference type="Pfam" id="PF00153">
    <property type="entry name" value="Mito_carr"/>
    <property type="match status" value="3"/>
</dbReference>
<comment type="subcellular location">
    <subcellularLocation>
        <location evidence="1">Mitochondrion inner membrane</location>
        <topology evidence="1">Multi-pass membrane protein</topology>
    </subcellularLocation>
</comment>
<organism evidence="14">
    <name type="scientific">Blastocystis hominis</name>
    <dbReference type="NCBI Taxonomy" id="12968"/>
    <lineage>
        <taxon>Eukaryota</taxon>
        <taxon>Sar</taxon>
        <taxon>Stramenopiles</taxon>
        <taxon>Bigyra</taxon>
        <taxon>Opalozoa</taxon>
        <taxon>Opalinata</taxon>
        <taxon>Blastocystidae</taxon>
        <taxon>Blastocystis</taxon>
    </lineage>
</organism>
<dbReference type="RefSeq" id="XP_012897575.1">
    <property type="nucleotide sequence ID" value="XM_013042121.1"/>
</dbReference>
<evidence type="ECO:0000256" key="10">
    <source>
        <dbReference type="ARBA" id="ARBA00023136"/>
    </source>
</evidence>
<evidence type="ECO:0000313" key="14">
    <source>
        <dbReference type="EMBL" id="CBK23527.2"/>
    </source>
</evidence>
<evidence type="ECO:0000256" key="4">
    <source>
        <dbReference type="ARBA" id="ARBA00022692"/>
    </source>
</evidence>
<sequence length="334" mass="37791">MKYRRTAALKTPLSGFPISHLQMFNPRSLQLLMATDAQPKHDARFYSTCFMGGVLSCGTTHTAICPLDLVKCRRQTNPTLYKNLMDGLKQISKEGWNRNGLYRGWQPTFYGYAMQGFFKFGGYELFKDFYINLMGEERAKNYKNTIYLAASASAEFFADIFLCPMEATKVRIQTSPAEMNFPNKLMPAVREITGPEGVKALWKGLVPLWCRQIPYTMVKFATFENIVGLFYRFLLTKPRDSYSKATQLTVTFASGYIAGVFCALVSHPFDSCVSKMNNSAEKISMLQAMKILGWKGCWNGLGTRILMIGTLTGLQWWIYDTWKTACGYPSSGGH</sequence>
<dbReference type="PANTHER" id="PTHR45671">
    <property type="entry name" value="SOLUTE CARRIER FAMILY 25 (MITOCHONDRIAL CARRIER PHOSPHATE CARRIER), MEMBER 3, LIKE-RELATED-RELATED"/>
    <property type="match status" value="1"/>
</dbReference>
<dbReference type="FunCoup" id="D8M5S8">
    <property type="interactions" value="451"/>
</dbReference>
<keyword evidence="5" id="KW-0677">Repeat</keyword>
<dbReference type="InParanoid" id="D8M5S8"/>
<dbReference type="SUPFAM" id="SSF103506">
    <property type="entry name" value="Mitochondrial carrier"/>
    <property type="match status" value="1"/>
</dbReference>
<protein>
    <recommendedName>
        <fullName evidence="16">Mitochondrial phosphate carrier protein</fullName>
    </recommendedName>
</protein>
<evidence type="ECO:0000256" key="6">
    <source>
        <dbReference type="ARBA" id="ARBA00022792"/>
    </source>
</evidence>
<keyword evidence="6" id="KW-0999">Mitochondrion inner membrane</keyword>
<dbReference type="Gene3D" id="1.50.40.10">
    <property type="entry name" value="Mitochondrial carrier domain"/>
    <property type="match status" value="1"/>
</dbReference>
<evidence type="ECO:0000256" key="3">
    <source>
        <dbReference type="ARBA" id="ARBA00022448"/>
    </source>
</evidence>
<dbReference type="Proteomes" id="UP000008312">
    <property type="component" value="Unassembled WGS sequence"/>
</dbReference>
<dbReference type="AlphaFoldDB" id="D8M5S8"/>
<name>D8M5S8_BLAHO</name>
<evidence type="ECO:0000256" key="12">
    <source>
        <dbReference type="RuleBase" id="RU000488"/>
    </source>
</evidence>
<keyword evidence="10 11" id="KW-0472">Membrane</keyword>
<dbReference type="GO" id="GO:0005743">
    <property type="term" value="C:mitochondrial inner membrane"/>
    <property type="evidence" value="ECO:0007669"/>
    <property type="project" value="UniProtKB-SubCell"/>
</dbReference>
<dbReference type="FunFam" id="1.50.40.10:FF:000005">
    <property type="entry name" value="Mitochondrial phosphate carrier protein 2"/>
    <property type="match status" value="1"/>
</dbReference>
<comment type="similarity">
    <text evidence="2 12">Belongs to the mitochondrial carrier (TC 2.A.29) family.</text>
</comment>
<feature type="repeat" description="Solcar" evidence="11">
    <location>
        <begin position="44"/>
        <end position="129"/>
    </location>
</feature>
<accession>D8M5S8</accession>
<proteinExistence type="inferred from homology"/>
<feature type="repeat" description="Solcar" evidence="11">
    <location>
        <begin position="142"/>
        <end position="229"/>
    </location>
</feature>